<gene>
    <name evidence="1" type="ORF">OBRU01_09820</name>
</gene>
<organism evidence="1 2">
    <name type="scientific">Operophtera brumata</name>
    <name type="common">Winter moth</name>
    <name type="synonym">Phalaena brumata</name>
    <dbReference type="NCBI Taxonomy" id="104452"/>
    <lineage>
        <taxon>Eukaryota</taxon>
        <taxon>Metazoa</taxon>
        <taxon>Ecdysozoa</taxon>
        <taxon>Arthropoda</taxon>
        <taxon>Hexapoda</taxon>
        <taxon>Insecta</taxon>
        <taxon>Pterygota</taxon>
        <taxon>Neoptera</taxon>
        <taxon>Endopterygota</taxon>
        <taxon>Lepidoptera</taxon>
        <taxon>Glossata</taxon>
        <taxon>Ditrysia</taxon>
        <taxon>Geometroidea</taxon>
        <taxon>Geometridae</taxon>
        <taxon>Larentiinae</taxon>
        <taxon>Operophtera</taxon>
    </lineage>
</organism>
<accession>A0A0L7LEF8</accession>
<sequence length="69" mass="7901">MCGKTTSSRAAMAKHNEIHGEKKYSCDVDSPTLDGPIYMMVLIYMNSYIHNHKPHGWICEYLLANTKVR</sequence>
<evidence type="ECO:0000313" key="1">
    <source>
        <dbReference type="EMBL" id="KOB73928.1"/>
    </source>
</evidence>
<keyword evidence="2" id="KW-1185">Reference proteome</keyword>
<comment type="caution">
    <text evidence="1">The sequence shown here is derived from an EMBL/GenBank/DDBJ whole genome shotgun (WGS) entry which is preliminary data.</text>
</comment>
<protein>
    <submittedName>
        <fullName evidence="1">Zinc finger protein 26</fullName>
    </submittedName>
</protein>
<evidence type="ECO:0000313" key="2">
    <source>
        <dbReference type="Proteomes" id="UP000037510"/>
    </source>
</evidence>
<dbReference type="EMBL" id="JTDY01001414">
    <property type="protein sequence ID" value="KOB73928.1"/>
    <property type="molecule type" value="Genomic_DNA"/>
</dbReference>
<name>A0A0L7LEF8_OPEBR</name>
<proteinExistence type="predicted"/>
<dbReference type="AlphaFoldDB" id="A0A0L7LEF8"/>
<dbReference type="Proteomes" id="UP000037510">
    <property type="component" value="Unassembled WGS sequence"/>
</dbReference>
<reference evidence="1 2" key="1">
    <citation type="journal article" date="2015" name="Genome Biol. Evol.">
        <title>The genome of winter moth (Operophtera brumata) provides a genomic perspective on sexual dimorphism and phenology.</title>
        <authorList>
            <person name="Derks M.F."/>
            <person name="Smit S."/>
            <person name="Salis L."/>
            <person name="Schijlen E."/>
            <person name="Bossers A."/>
            <person name="Mateman C."/>
            <person name="Pijl A.S."/>
            <person name="de Ridder D."/>
            <person name="Groenen M.A."/>
            <person name="Visser M.E."/>
            <person name="Megens H.J."/>
        </authorList>
    </citation>
    <scope>NUCLEOTIDE SEQUENCE [LARGE SCALE GENOMIC DNA]</scope>
    <source>
        <strain evidence="1">WM2013NL</strain>
        <tissue evidence="1">Head and thorax</tissue>
    </source>
</reference>